<organism evidence="1 2">
    <name type="scientific">Rhodococcus hoagii</name>
    <name type="common">Corynebacterium equii</name>
    <dbReference type="NCBI Taxonomy" id="43767"/>
    <lineage>
        <taxon>Bacteria</taxon>
        <taxon>Bacillati</taxon>
        <taxon>Actinomycetota</taxon>
        <taxon>Actinomycetes</taxon>
        <taxon>Mycobacteriales</taxon>
        <taxon>Nocardiaceae</taxon>
        <taxon>Prescottella</taxon>
    </lineage>
</organism>
<gene>
    <name evidence="1" type="ORF">GS882_03445</name>
</gene>
<proteinExistence type="predicted"/>
<dbReference type="AlphaFoldDB" id="A0A9Q5EZ64"/>
<name>A0A9Q5EZ64_RHOHA</name>
<protein>
    <submittedName>
        <fullName evidence="1">Uncharacterized protein</fullName>
    </submittedName>
</protein>
<dbReference type="Proteomes" id="UP000603463">
    <property type="component" value="Unassembled WGS sequence"/>
</dbReference>
<comment type="caution">
    <text evidence="1">The sequence shown here is derived from an EMBL/GenBank/DDBJ whole genome shotgun (WGS) entry which is preliminary data.</text>
</comment>
<dbReference type="EMBL" id="WVBC01000002">
    <property type="protein sequence ID" value="NKT77268.1"/>
    <property type="molecule type" value="Genomic_DNA"/>
</dbReference>
<reference evidence="1" key="1">
    <citation type="journal article" date="2020" name="Environ. Microbiol.">
        <title>The novel and transferable erm(51) gene confers Macrolides, Lincosamides, and Streptogramins B (MLSB) resistance to clonal Rhodococcus equi in the environment.</title>
        <authorList>
            <person name="Huber L."/>
            <person name="Giguere S."/>
            <person name="Slovis N.M."/>
            <person name="Alvarez-Narvaez S."/>
            <person name="Hart K.A."/>
            <person name="Greiter M."/>
            <person name="Morris E.R.A."/>
            <person name="Cohen N.D."/>
        </authorList>
    </citation>
    <scope>NUCLEOTIDE SEQUENCE</scope>
    <source>
        <strain evidence="1">Lh_116_1</strain>
    </source>
</reference>
<sequence>MGVVVLTRTATQGVSLVKKVSLIKHPVRAGDLQPGDLERIRAFHTRNGR</sequence>
<evidence type="ECO:0000313" key="2">
    <source>
        <dbReference type="Proteomes" id="UP000603463"/>
    </source>
</evidence>
<accession>A0A9Q5EZ64</accession>
<evidence type="ECO:0000313" key="1">
    <source>
        <dbReference type="EMBL" id="NKT77268.1"/>
    </source>
</evidence>